<evidence type="ECO:0000313" key="4">
    <source>
        <dbReference type="Proteomes" id="UP001218895"/>
    </source>
</evidence>
<dbReference type="PANTHER" id="PTHR43007:SF1">
    <property type="entry name" value="2-PHOSPHO-L-LACTATE TRANSFERASE"/>
    <property type="match status" value="1"/>
</dbReference>
<dbReference type="PANTHER" id="PTHR43007">
    <property type="entry name" value="2-PHOSPHO-L-LACTATE TRANSFERASE"/>
    <property type="match status" value="1"/>
</dbReference>
<keyword evidence="2" id="KW-0460">Magnesium</keyword>
<name>A0AAF0FKR5_9EURY</name>
<organism evidence="3 4">
    <name type="scientific">Methanomicrobium antiquum</name>
    <dbReference type="NCBI Taxonomy" id="487686"/>
    <lineage>
        <taxon>Archaea</taxon>
        <taxon>Methanobacteriati</taxon>
        <taxon>Methanobacteriota</taxon>
        <taxon>Stenosarchaea group</taxon>
        <taxon>Methanomicrobia</taxon>
        <taxon>Methanomicrobiales</taxon>
        <taxon>Methanomicrobiaceae</taxon>
        <taxon>Methanomicrobium</taxon>
    </lineage>
</organism>
<dbReference type="SUPFAM" id="SSF142338">
    <property type="entry name" value="CofD-like"/>
    <property type="match status" value="1"/>
</dbReference>
<dbReference type="GO" id="GO:0043743">
    <property type="term" value="F:LPPG:FO 2-phospho-L-lactate transferase activity"/>
    <property type="evidence" value="ECO:0007669"/>
    <property type="project" value="InterPro"/>
</dbReference>
<dbReference type="Gene3D" id="1.10.8.240">
    <property type="entry name" value="CofD-like domain"/>
    <property type="match status" value="1"/>
</dbReference>
<dbReference type="Proteomes" id="UP001218895">
    <property type="component" value="Chromosome"/>
</dbReference>
<evidence type="ECO:0000256" key="1">
    <source>
        <dbReference type="ARBA" id="ARBA00022679"/>
    </source>
</evidence>
<gene>
    <name evidence="3" type="ORF">L1994_06850</name>
</gene>
<proteinExistence type="predicted"/>
<evidence type="ECO:0000256" key="2">
    <source>
        <dbReference type="ARBA" id="ARBA00022842"/>
    </source>
</evidence>
<dbReference type="Pfam" id="PF01933">
    <property type="entry name" value="CofD"/>
    <property type="match status" value="1"/>
</dbReference>
<dbReference type="InterPro" id="IPR038136">
    <property type="entry name" value="CofD-like_dom_sf"/>
</dbReference>
<sequence>MITVISGGKESLKLIQAFRNILYDDEISVIANTSGCFWTDGNLVCPDLDDLIYLFSGNLNTAQWRGIKGDSFSTQKLLNKISEKDAFFPIGDKERAVCIARSNILRNGGNITDAAKYLCRFFKITSKILPGTDNRYSVYAEIDDCLYPPTEFRELFCDDYNAEFRASVVIDCKKIPQMSEDVIDIINKSDAVIIGPERTNTIILPILAIRHFRKSLKNKFVITILPNLPADYSDEKYPSCMKMLEILRSVSDVIIQDIKEEINIEGSVRLNTTLDSWHKSESLAWEIMSIVRSKSR</sequence>
<keyword evidence="4" id="KW-1185">Reference proteome</keyword>
<evidence type="ECO:0000313" key="3">
    <source>
        <dbReference type="EMBL" id="WFN35880.1"/>
    </source>
</evidence>
<reference evidence="3" key="1">
    <citation type="submission" date="2022-01" db="EMBL/GenBank/DDBJ databases">
        <title>Complete genome of Methanomicrobium antiquum DSM 21220.</title>
        <authorList>
            <person name="Chen S.-C."/>
            <person name="You Y.-T."/>
            <person name="Zhou Y.-Z."/>
            <person name="Lai M.-C."/>
        </authorList>
    </citation>
    <scope>NUCLEOTIDE SEQUENCE</scope>
    <source>
        <strain evidence="3">DSM 21220</strain>
    </source>
</reference>
<dbReference type="InterPro" id="IPR010115">
    <property type="entry name" value="FbiA/CofD"/>
</dbReference>
<accession>A0AAF0FKR5</accession>
<dbReference type="RefSeq" id="WP_278098719.1">
    <property type="nucleotide sequence ID" value="NZ_CP091092.1"/>
</dbReference>
<dbReference type="GO" id="GO:0000287">
    <property type="term" value="F:magnesium ion binding"/>
    <property type="evidence" value="ECO:0007669"/>
    <property type="project" value="InterPro"/>
</dbReference>
<dbReference type="Gene3D" id="3.40.50.10680">
    <property type="entry name" value="CofD-like domains"/>
    <property type="match status" value="1"/>
</dbReference>
<dbReference type="EMBL" id="CP091092">
    <property type="protein sequence ID" value="WFN35880.1"/>
    <property type="molecule type" value="Genomic_DNA"/>
</dbReference>
<dbReference type="KEGG" id="manq:L1994_06850"/>
<dbReference type="GeneID" id="79950102"/>
<dbReference type="InterPro" id="IPR002882">
    <property type="entry name" value="CofD"/>
</dbReference>
<protein>
    <submittedName>
        <fullName evidence="3">2-phospho-L-lactate transferase CofD family protein</fullName>
    </submittedName>
</protein>
<keyword evidence="1 3" id="KW-0808">Transferase</keyword>
<dbReference type="AlphaFoldDB" id="A0AAF0FKR5"/>